<dbReference type="RefSeq" id="WP_014160335.1">
    <property type="nucleotide sequence ID" value="NC_016147.2"/>
</dbReference>
<dbReference type="HOGENOM" id="CLU_007383_18_0_6"/>
<feature type="binding site" evidence="9">
    <location>
        <position position="270"/>
    </location>
    <ligand>
        <name>substrate</name>
    </ligand>
</feature>
<feature type="active site" description="Proton donor/acceptor" evidence="9">
    <location>
        <position position="137"/>
    </location>
</feature>
<dbReference type="InterPro" id="IPR001509">
    <property type="entry name" value="Epimerase_deHydtase"/>
</dbReference>
<name>G7UTQ6_PSEUP</name>
<feature type="binding site" evidence="9">
    <location>
        <position position="210"/>
    </location>
    <ligand>
        <name>substrate</name>
    </ligand>
</feature>
<dbReference type="UniPathway" id="UPA00128">
    <property type="reaction ID" value="UER00191"/>
</dbReference>
<evidence type="ECO:0000313" key="11">
    <source>
        <dbReference type="EMBL" id="AER56159.1"/>
    </source>
</evidence>
<feature type="binding site" evidence="9">
    <location>
        <position position="188"/>
    </location>
    <ligand>
        <name>substrate</name>
    </ligand>
</feature>
<dbReference type="KEGG" id="psd:DSC_07540"/>
<evidence type="ECO:0000256" key="2">
    <source>
        <dbReference type="ARBA" id="ARBA00005959"/>
    </source>
</evidence>
<keyword evidence="7 9" id="KW-0511">Multifunctional enzyme</keyword>
<accession>G7UTQ6</accession>
<evidence type="ECO:0000313" key="12">
    <source>
        <dbReference type="Proteomes" id="UP000005870"/>
    </source>
</evidence>
<reference evidence="11 12" key="1">
    <citation type="journal article" date="2012" name="J. Bacteriol.">
        <title>Complete Genome Sequence of the BTEX-Degrading Bacterium Pseudoxanthomonas spadix BD-a59.</title>
        <authorList>
            <person name="Lee S.H."/>
            <person name="Jin H.M."/>
            <person name="Lee H.J."/>
            <person name="Kim J.M."/>
            <person name="Jeon C.O."/>
        </authorList>
    </citation>
    <scope>NUCLEOTIDE SEQUENCE [LARGE SCALE GENOMIC DNA]</scope>
    <source>
        <strain evidence="11 12">BD-a59</strain>
    </source>
</reference>
<keyword evidence="5 9" id="KW-0560">Oxidoreductase</keyword>
<feature type="binding site" evidence="9">
    <location>
        <position position="141"/>
    </location>
    <ligand>
        <name>NADP(+)</name>
        <dbReference type="ChEBI" id="CHEBI:58349"/>
    </ligand>
</feature>
<comment type="similarity">
    <text evidence="2 9">Belongs to the NAD(P)-dependent epimerase/dehydratase family. Fucose synthase subfamily.</text>
</comment>
<gene>
    <name evidence="9" type="primary">fcl</name>
    <name evidence="11" type="ordered locus">DSC_07540</name>
</gene>
<dbReference type="OrthoDB" id="9811425at2"/>
<dbReference type="InterPro" id="IPR036291">
    <property type="entry name" value="NAD(P)-bd_dom_sf"/>
</dbReference>
<dbReference type="PANTHER" id="PTHR43238">
    <property type="entry name" value="GDP-L-FUCOSE SYNTHASE"/>
    <property type="match status" value="1"/>
</dbReference>
<evidence type="ECO:0000256" key="8">
    <source>
        <dbReference type="ARBA" id="ARBA00051935"/>
    </source>
</evidence>
<dbReference type="EMBL" id="CP003093">
    <property type="protein sequence ID" value="AER56159.1"/>
    <property type="molecule type" value="Genomic_DNA"/>
</dbReference>
<evidence type="ECO:0000259" key="10">
    <source>
        <dbReference type="Pfam" id="PF01370"/>
    </source>
</evidence>
<dbReference type="Gene3D" id="3.40.50.720">
    <property type="entry name" value="NAD(P)-binding Rossmann-like Domain"/>
    <property type="match status" value="1"/>
</dbReference>
<evidence type="ECO:0000256" key="4">
    <source>
        <dbReference type="ARBA" id="ARBA00022857"/>
    </source>
</evidence>
<evidence type="ECO:0000256" key="7">
    <source>
        <dbReference type="ARBA" id="ARBA00023268"/>
    </source>
</evidence>
<dbReference type="STRING" id="1045855.DSC_07540"/>
<keyword evidence="4 9" id="KW-0521">NADP</keyword>
<dbReference type="HAMAP" id="MF_00956">
    <property type="entry name" value="GDP_fucose_synth"/>
    <property type="match status" value="1"/>
</dbReference>
<comment type="catalytic activity">
    <reaction evidence="8 9">
        <text>GDP-beta-L-fucose + NADP(+) = GDP-4-dehydro-alpha-D-rhamnose + NADPH + H(+)</text>
        <dbReference type="Rhea" id="RHEA:18885"/>
        <dbReference type="ChEBI" id="CHEBI:15378"/>
        <dbReference type="ChEBI" id="CHEBI:57273"/>
        <dbReference type="ChEBI" id="CHEBI:57783"/>
        <dbReference type="ChEBI" id="CHEBI:57964"/>
        <dbReference type="ChEBI" id="CHEBI:58349"/>
        <dbReference type="EC" id="1.1.1.271"/>
    </reaction>
</comment>
<feature type="site" description="Important for catalytic activity" evidence="9">
    <location>
        <position position="108"/>
    </location>
</feature>
<evidence type="ECO:0000256" key="5">
    <source>
        <dbReference type="ARBA" id="ARBA00023002"/>
    </source>
</evidence>
<sequence length="314" mass="34714">MNPDSRIFVAGHRGLVGSAIVRRLQALGYSNLLLAGREVLDLRERTAVDAFFAREQPQVVFLAAAKVGGIHANDTYPAEFLLENLQIQNNVIDAAYRNGAHKLTFLGSSCIYPKFAEQPIREDSLLTGPLEPTNEWYAIAKIAGIKLCQAYRRQYGFNAISLMPTNLYGPGDNFDLDNSHVLPALIRKFHQAKLAGAPEVVMWGTGTPRREFLHVDDMAAATVYLTQTYNGADIVNVGVGDDISIRELAELVKDITGYTGRIVNDTSKPDGTPRKLLDVSRLHSLGWKAQVELREGIAATYQWFLDNQQSLRAA</sequence>
<protein>
    <recommendedName>
        <fullName evidence="3 9">GDP-L-fucose synthase</fullName>
        <ecNumber evidence="3 9">1.1.1.271</ecNumber>
    </recommendedName>
    <alternativeName>
        <fullName evidence="9">GDP-4-keto-6-deoxy-D-mannose-3,5-epimerase-4-reductase</fullName>
    </alternativeName>
</protein>
<dbReference type="GO" id="GO:0070401">
    <property type="term" value="F:NADP+ binding"/>
    <property type="evidence" value="ECO:0007669"/>
    <property type="project" value="UniProtKB-UniRule"/>
</dbReference>
<dbReference type="EC" id="1.1.1.271" evidence="3 9"/>
<dbReference type="GO" id="GO:0042351">
    <property type="term" value="P:'de novo' GDP-L-fucose biosynthetic process"/>
    <property type="evidence" value="ECO:0007669"/>
    <property type="project" value="UniProtKB-UniRule"/>
</dbReference>
<evidence type="ECO:0000256" key="1">
    <source>
        <dbReference type="ARBA" id="ARBA00004883"/>
    </source>
</evidence>
<proteinExistence type="inferred from homology"/>
<feature type="binding site" evidence="9">
    <location>
        <begin position="106"/>
        <end position="109"/>
    </location>
    <ligand>
        <name>NADP(+)</name>
        <dbReference type="ChEBI" id="CHEBI:58349"/>
    </ligand>
</feature>
<dbReference type="eggNOG" id="COG0451">
    <property type="taxonomic scope" value="Bacteria"/>
</dbReference>
<dbReference type="CDD" id="cd05239">
    <property type="entry name" value="GDP_FS_SDR_e"/>
    <property type="match status" value="1"/>
</dbReference>
<comment type="pathway">
    <text evidence="1 9">Nucleotide-sugar biosynthesis; GDP-L-fucose biosynthesis via de novo pathway; GDP-L-fucose from GDP-alpha-D-mannose: step 2/2.</text>
</comment>
<dbReference type="Pfam" id="PF01370">
    <property type="entry name" value="Epimerase"/>
    <property type="match status" value="1"/>
</dbReference>
<dbReference type="GO" id="GO:0016853">
    <property type="term" value="F:isomerase activity"/>
    <property type="evidence" value="ECO:0007669"/>
    <property type="project" value="UniProtKB-KW"/>
</dbReference>
<feature type="binding site" evidence="9">
    <location>
        <position position="180"/>
    </location>
    <ligand>
        <name>NADP(+)</name>
        <dbReference type="ChEBI" id="CHEBI:58349"/>
    </ligand>
</feature>
<evidence type="ECO:0000256" key="3">
    <source>
        <dbReference type="ARBA" id="ARBA00012371"/>
    </source>
</evidence>
<organism evidence="11 12">
    <name type="scientific">Pseudoxanthomonas spadix (strain BD-a59)</name>
    <dbReference type="NCBI Taxonomy" id="1045855"/>
    <lineage>
        <taxon>Bacteria</taxon>
        <taxon>Pseudomonadati</taxon>
        <taxon>Pseudomonadota</taxon>
        <taxon>Gammaproteobacteria</taxon>
        <taxon>Lysobacterales</taxon>
        <taxon>Lysobacteraceae</taxon>
        <taxon>Pseudoxanthomonas</taxon>
    </lineage>
</organism>
<keyword evidence="6 9" id="KW-0413">Isomerase</keyword>
<evidence type="ECO:0000256" key="9">
    <source>
        <dbReference type="HAMAP-Rule" id="MF_00956"/>
    </source>
</evidence>
<feature type="domain" description="NAD-dependent epimerase/dehydratase" evidence="10">
    <location>
        <begin position="7"/>
        <end position="238"/>
    </location>
</feature>
<feature type="binding site" evidence="9">
    <location>
        <begin position="164"/>
        <end position="167"/>
    </location>
    <ligand>
        <name>NADP(+)</name>
        <dbReference type="ChEBI" id="CHEBI:58349"/>
    </ligand>
</feature>
<dbReference type="PANTHER" id="PTHR43238:SF1">
    <property type="entry name" value="GDP-L-FUCOSE SYNTHASE"/>
    <property type="match status" value="1"/>
</dbReference>
<keyword evidence="12" id="KW-1185">Reference proteome</keyword>
<dbReference type="AlphaFoldDB" id="G7UTQ6"/>
<dbReference type="Proteomes" id="UP000005870">
    <property type="component" value="Chromosome"/>
</dbReference>
<dbReference type="FunFam" id="3.40.50.720:FF:000101">
    <property type="entry name" value="GDP-L-fucose synthase"/>
    <property type="match status" value="1"/>
</dbReference>
<feature type="site" description="Important for catalytic activity" evidence="9">
    <location>
        <position position="110"/>
    </location>
</feature>
<dbReference type="SUPFAM" id="SSF51735">
    <property type="entry name" value="NAD(P)-binding Rossmann-fold domains"/>
    <property type="match status" value="1"/>
</dbReference>
<feature type="binding site" evidence="9">
    <location>
        <begin position="11"/>
        <end position="17"/>
    </location>
    <ligand>
        <name>NADP(+)</name>
        <dbReference type="ChEBI" id="CHEBI:58349"/>
    </ligand>
</feature>
<evidence type="ECO:0000256" key="6">
    <source>
        <dbReference type="ARBA" id="ARBA00023235"/>
    </source>
</evidence>
<dbReference type="Gene3D" id="3.90.25.10">
    <property type="entry name" value="UDP-galactose 4-epimerase, domain 1"/>
    <property type="match status" value="1"/>
</dbReference>
<comment type="function">
    <text evidence="9">Catalyzes the two-step NADP-dependent conversion of GDP-4-dehydro-6-deoxy-D-mannose to GDP-fucose, involving an epimerase and a reductase reaction.</text>
</comment>
<dbReference type="InterPro" id="IPR028614">
    <property type="entry name" value="GDP_fucose/colitose_synth"/>
</dbReference>
<dbReference type="GO" id="GO:0050577">
    <property type="term" value="F:GDP-L-fucose synthase activity"/>
    <property type="evidence" value="ECO:0007669"/>
    <property type="project" value="UniProtKB-UniRule"/>
</dbReference>
<feature type="binding site" evidence="9">
    <location>
        <position position="203"/>
    </location>
    <ligand>
        <name>substrate</name>
    </ligand>
</feature>